<dbReference type="EnsemblBacteria" id="BAC91923">
    <property type="protein sequence ID" value="BAC91923"/>
    <property type="gene ID" value="BAC91923"/>
</dbReference>
<keyword evidence="2" id="KW-1185">Reference proteome</keyword>
<dbReference type="Gene3D" id="1.10.10.10">
    <property type="entry name" value="Winged helix-like DNA-binding domain superfamily/Winged helix DNA-binding domain"/>
    <property type="match status" value="1"/>
</dbReference>
<dbReference type="Pfam" id="PF04255">
    <property type="entry name" value="DUF433"/>
    <property type="match status" value="1"/>
</dbReference>
<dbReference type="PANTHER" id="PTHR34849">
    <property type="entry name" value="SSL5025 PROTEIN"/>
    <property type="match status" value="1"/>
</dbReference>
<reference evidence="1 2" key="2">
    <citation type="journal article" date="2003" name="DNA Res.">
        <title>Complete genome structure of Gloeobacter violaceus PCC 7421, a cyanobacterium that lacks thylakoids (supplement).</title>
        <authorList>
            <person name="Nakamura Y."/>
            <person name="Kaneko T."/>
            <person name="Sato S."/>
            <person name="Mimuro M."/>
            <person name="Miyashita H."/>
            <person name="Tsuchiya T."/>
            <person name="Sasamoto S."/>
            <person name="Watanabe A."/>
            <person name="Kawashima K."/>
            <person name="Kishida Y."/>
            <person name="Kiyokawa C."/>
            <person name="Kohara M."/>
            <person name="Matsumoto M."/>
            <person name="Matsuno A."/>
            <person name="Nakazaki N."/>
            <person name="Shimpo S."/>
            <person name="Takeuchi C."/>
            <person name="Yamada M."/>
            <person name="Tabata S."/>
        </authorList>
    </citation>
    <scope>NUCLEOTIDE SEQUENCE [LARGE SCALE GENOMIC DNA]</scope>
    <source>
        <strain evidence="2">ATCC 29082 / PCC 7421</strain>
    </source>
</reference>
<dbReference type="AlphaFoldDB" id="Q7NE98"/>
<evidence type="ECO:0000313" key="1">
    <source>
        <dbReference type="EMBL" id="BAC91923.1"/>
    </source>
</evidence>
<dbReference type="EMBL" id="BA000045">
    <property type="protein sequence ID" value="BAC91923.1"/>
    <property type="molecule type" value="Genomic_DNA"/>
</dbReference>
<dbReference type="KEGG" id="gvi:gll3982"/>
<reference evidence="1 2" key="1">
    <citation type="journal article" date="2003" name="DNA Res.">
        <title>Complete genome structure of Gloeobacter violaceus PCC 7421, a cyanobacterium that lacks thylakoids.</title>
        <authorList>
            <person name="Nakamura Y."/>
            <person name="Kaneko T."/>
            <person name="Sato S."/>
            <person name="Mimuro M."/>
            <person name="Miyashita H."/>
            <person name="Tsuchiya T."/>
            <person name="Sasamoto S."/>
            <person name="Watanabe A."/>
            <person name="Kawashima K."/>
            <person name="Kishida Y."/>
            <person name="Kiyokawa C."/>
            <person name="Kohara M."/>
            <person name="Matsumoto M."/>
            <person name="Matsuno A."/>
            <person name="Nakazaki N."/>
            <person name="Shimpo S."/>
            <person name="Takeuchi C."/>
            <person name="Yamada M."/>
            <person name="Tabata S."/>
        </authorList>
    </citation>
    <scope>NUCLEOTIDE SEQUENCE [LARGE SCALE GENOMIC DNA]</scope>
    <source>
        <strain evidence="2">ATCC 29082 / PCC 7421</strain>
    </source>
</reference>
<evidence type="ECO:0000313" key="2">
    <source>
        <dbReference type="Proteomes" id="UP000000557"/>
    </source>
</evidence>
<dbReference type="eggNOG" id="COG2442">
    <property type="taxonomic scope" value="Bacteria"/>
</dbReference>
<organism evidence="1 2">
    <name type="scientific">Gloeobacter violaceus (strain ATCC 29082 / PCC 7421)</name>
    <dbReference type="NCBI Taxonomy" id="251221"/>
    <lineage>
        <taxon>Bacteria</taxon>
        <taxon>Bacillati</taxon>
        <taxon>Cyanobacteriota</taxon>
        <taxon>Cyanophyceae</taxon>
        <taxon>Gloeobacterales</taxon>
        <taxon>Gloeobacteraceae</taxon>
        <taxon>Gloeobacter</taxon>
    </lineage>
</organism>
<proteinExistence type="predicted"/>
<dbReference type="Proteomes" id="UP000000557">
    <property type="component" value="Chromosome"/>
</dbReference>
<dbReference type="SUPFAM" id="SSF46689">
    <property type="entry name" value="Homeodomain-like"/>
    <property type="match status" value="1"/>
</dbReference>
<dbReference type="InterPro" id="IPR036388">
    <property type="entry name" value="WH-like_DNA-bd_sf"/>
</dbReference>
<dbReference type="InParanoid" id="Q7NE98"/>
<dbReference type="InterPro" id="IPR009057">
    <property type="entry name" value="Homeodomain-like_sf"/>
</dbReference>
<dbReference type="PANTHER" id="PTHR34849:SF3">
    <property type="entry name" value="SSR2962 PROTEIN"/>
    <property type="match status" value="1"/>
</dbReference>
<accession>Q7NE98</accession>
<dbReference type="HOGENOM" id="CLU_126005_1_0_3"/>
<sequence length="104" mass="11262">MSMQTVIGMLREEVSAKLATHPPTAELIVQDPKLLFGKPTVFGTRLSVELLLEGLAGGRTPEQLMRSYPTLYPEGLEAAIAFAEGLPAMHPLAGLLAQYRALCR</sequence>
<gene>
    <name evidence="1" type="ordered locus">gll3982</name>
</gene>
<dbReference type="STRING" id="251221.gene:10761499"/>
<dbReference type="OrthoDB" id="9808242at2"/>
<protein>
    <submittedName>
        <fullName evidence="1">Gll3982 protein</fullName>
    </submittedName>
</protein>
<dbReference type="PhylomeDB" id="Q7NE98"/>
<dbReference type="InterPro" id="IPR007367">
    <property type="entry name" value="DUF433"/>
</dbReference>
<name>Q7NE98_GLOVI</name>